<dbReference type="EMBL" id="CP146609">
    <property type="protein sequence ID" value="WWX23848.1"/>
    <property type="molecule type" value="Genomic_DNA"/>
</dbReference>
<gene>
    <name evidence="20" type="ORF">V8V93_06475</name>
</gene>
<dbReference type="PROSITE" id="PS50885">
    <property type="entry name" value="HAMP"/>
    <property type="match status" value="1"/>
</dbReference>
<dbReference type="SMART" id="SM00448">
    <property type="entry name" value="REC"/>
    <property type="match status" value="1"/>
</dbReference>
<keyword evidence="4" id="KW-1003">Cell membrane</keyword>
<dbReference type="PROSITE" id="PS50109">
    <property type="entry name" value="HIS_KIN"/>
    <property type="match status" value="1"/>
</dbReference>
<dbReference type="PRINTS" id="PR00344">
    <property type="entry name" value="BCTRLSENSOR"/>
</dbReference>
<dbReference type="SUPFAM" id="SSF55874">
    <property type="entry name" value="ATPase domain of HSP90 chaperone/DNA topoisomerase II/histidine kinase"/>
    <property type="match status" value="1"/>
</dbReference>
<evidence type="ECO:0000256" key="9">
    <source>
        <dbReference type="ARBA" id="ARBA00022777"/>
    </source>
</evidence>
<dbReference type="CDD" id="cd00082">
    <property type="entry name" value="HisKA"/>
    <property type="match status" value="1"/>
</dbReference>
<dbReference type="InterPro" id="IPR003660">
    <property type="entry name" value="HAMP_dom"/>
</dbReference>
<name>A0ABZ2J0M7_9BACT</name>
<feature type="domain" description="PAS" evidence="18">
    <location>
        <begin position="255"/>
        <end position="319"/>
    </location>
</feature>
<evidence type="ECO:0000256" key="8">
    <source>
        <dbReference type="ARBA" id="ARBA00022741"/>
    </source>
</evidence>
<evidence type="ECO:0000259" key="16">
    <source>
        <dbReference type="PROSITE" id="PS50109"/>
    </source>
</evidence>
<keyword evidence="6" id="KW-0808">Transferase</keyword>
<dbReference type="SMART" id="SM00388">
    <property type="entry name" value="HisKA"/>
    <property type="match status" value="1"/>
</dbReference>
<dbReference type="InterPro" id="IPR035965">
    <property type="entry name" value="PAS-like_dom_sf"/>
</dbReference>
<feature type="transmembrane region" description="Helical" evidence="15">
    <location>
        <begin position="15"/>
        <end position="37"/>
    </location>
</feature>
<dbReference type="Proteomes" id="UP001385389">
    <property type="component" value="Chromosome"/>
</dbReference>
<dbReference type="Gene3D" id="3.40.50.2300">
    <property type="match status" value="1"/>
</dbReference>
<evidence type="ECO:0000256" key="10">
    <source>
        <dbReference type="ARBA" id="ARBA00022840"/>
    </source>
</evidence>
<keyword evidence="12" id="KW-0902">Two-component regulatory system</keyword>
<dbReference type="Pfam" id="PF00672">
    <property type="entry name" value="HAMP"/>
    <property type="match status" value="1"/>
</dbReference>
<evidence type="ECO:0000313" key="20">
    <source>
        <dbReference type="EMBL" id="WWX23848.1"/>
    </source>
</evidence>
<keyword evidence="10 20" id="KW-0067">ATP-binding</keyword>
<comment type="subcellular location">
    <subcellularLocation>
        <location evidence="2">Cell membrane</location>
        <topology evidence="2">Multi-pass membrane protein</topology>
    </subcellularLocation>
</comment>
<dbReference type="Pfam" id="PF00512">
    <property type="entry name" value="HisKA"/>
    <property type="match status" value="1"/>
</dbReference>
<dbReference type="Gene3D" id="3.30.450.20">
    <property type="entry name" value="PAS domain"/>
    <property type="match status" value="1"/>
</dbReference>
<dbReference type="EC" id="2.7.13.3" evidence="3"/>
<keyword evidence="11 15" id="KW-1133">Transmembrane helix</keyword>
<sequence length="834" mass="90420">MAAIRGMSLFKKTGLIVFCLFGVIASLTSAMTAWTLYGMMTREYVSKGTAIAQSIAGASQEILLNRDAATVQSMIDQYLDIEGVAYVFVVDADGLVVSHTFVPEFPPMLHEVRGLKHETTISSLVIPPYGRVLDICTPILAGLAGHVHVGMGKELIMAYFWKVVFRMQILLFFIFWGCVGILYLMMRRVSRPLGQLTDFARKLAAHDFSATIDIRTRDELAVLGRAMMSMGQELALLFSEMESEVGKATADLRDHMAYLAAIIDNLADGLLVVDVTGAVSVINPAMREFFDLGDTPCKGRSPARLFPEEVTAMADRIRRCTTDVLSAEIPLARGRTGKAVGSSIFAETPDRQCLGGVLLIRDITREKELDQLKTDFISTVSHELRTPMTSVLGFSKIIRKKLDRAVFPLLDGEKSVEKPISQVRGNMDIIVAEAERLTELINDVLDIARMEAGEIQWRDENVSMAGILHQSVEATRGLWEAKGLEVEVDAAEGLPMVRGDRDRLVQVVVNLLSNAVKFTDVGPIRCSAVREGEYVRGSVADNGSGIDMADMRMVFDKFKQVGDTLTGKPEGSGLGLPICRQIVERHGGSIWVESEPGRGSVFSFTIPLAGLEPLVIPEGASAPCRGAGDAPGGRARTSPLVLVVDDDPSLIEYLSQVFEEQGFTVCEAANGPDAVAVARSVLPDLITMDIMMPGMDGREVIARLRAMDETRDIPILVITALSGTEGEAGDMALVKPVDDATVLEAAEALLRGKAYGAACIVLGGHRECDLNGLRVMCAGEVTFATAEEFWPLVEDGFRGTVFVSSEVVGEVELERLARLDGVSVIILPPFACRG</sequence>
<dbReference type="PROSITE" id="PS50112">
    <property type="entry name" value="PAS"/>
    <property type="match status" value="1"/>
</dbReference>
<dbReference type="PANTHER" id="PTHR43047">
    <property type="entry name" value="TWO-COMPONENT HISTIDINE PROTEIN KINASE"/>
    <property type="match status" value="1"/>
</dbReference>
<dbReference type="Pfam" id="PF02518">
    <property type="entry name" value="HATPase_c"/>
    <property type="match status" value="1"/>
</dbReference>
<dbReference type="CDD" id="cd16922">
    <property type="entry name" value="HATPase_EvgS-ArcB-TorS-like"/>
    <property type="match status" value="1"/>
</dbReference>
<evidence type="ECO:0000256" key="14">
    <source>
        <dbReference type="PROSITE-ProRule" id="PRU00169"/>
    </source>
</evidence>
<feature type="transmembrane region" description="Helical" evidence="15">
    <location>
        <begin position="163"/>
        <end position="186"/>
    </location>
</feature>
<evidence type="ECO:0000256" key="1">
    <source>
        <dbReference type="ARBA" id="ARBA00000085"/>
    </source>
</evidence>
<evidence type="ECO:0000313" key="21">
    <source>
        <dbReference type="Proteomes" id="UP001385389"/>
    </source>
</evidence>
<dbReference type="Gene3D" id="1.10.287.130">
    <property type="match status" value="1"/>
</dbReference>
<accession>A0ABZ2J0M7</accession>
<dbReference type="Pfam" id="PF00989">
    <property type="entry name" value="PAS"/>
    <property type="match status" value="1"/>
</dbReference>
<dbReference type="InterPro" id="IPR036890">
    <property type="entry name" value="HATPase_C_sf"/>
</dbReference>
<comment type="catalytic activity">
    <reaction evidence="1">
        <text>ATP + protein L-histidine = ADP + protein N-phospho-L-histidine.</text>
        <dbReference type="EC" id="2.7.13.3"/>
    </reaction>
</comment>
<dbReference type="Gene3D" id="6.10.340.10">
    <property type="match status" value="1"/>
</dbReference>
<dbReference type="SUPFAM" id="SSF47384">
    <property type="entry name" value="Homodimeric domain of signal transducing histidine kinase"/>
    <property type="match status" value="1"/>
</dbReference>
<dbReference type="PROSITE" id="PS50110">
    <property type="entry name" value="RESPONSE_REGULATORY"/>
    <property type="match status" value="1"/>
</dbReference>
<evidence type="ECO:0000256" key="11">
    <source>
        <dbReference type="ARBA" id="ARBA00022989"/>
    </source>
</evidence>
<dbReference type="SMART" id="SM00304">
    <property type="entry name" value="HAMP"/>
    <property type="match status" value="1"/>
</dbReference>
<dbReference type="Pfam" id="PF17203">
    <property type="entry name" value="sCache_3_2"/>
    <property type="match status" value="1"/>
</dbReference>
<evidence type="ECO:0000259" key="19">
    <source>
        <dbReference type="PROSITE" id="PS50885"/>
    </source>
</evidence>
<dbReference type="InterPro" id="IPR001789">
    <property type="entry name" value="Sig_transdc_resp-reg_receiver"/>
</dbReference>
<dbReference type="InterPro" id="IPR000014">
    <property type="entry name" value="PAS"/>
</dbReference>
<keyword evidence="8" id="KW-0547">Nucleotide-binding</keyword>
<dbReference type="SMART" id="SM00091">
    <property type="entry name" value="PAS"/>
    <property type="match status" value="1"/>
</dbReference>
<evidence type="ECO:0000256" key="15">
    <source>
        <dbReference type="SAM" id="Phobius"/>
    </source>
</evidence>
<dbReference type="InterPro" id="IPR033463">
    <property type="entry name" value="sCache_3"/>
</dbReference>
<evidence type="ECO:0000256" key="6">
    <source>
        <dbReference type="ARBA" id="ARBA00022679"/>
    </source>
</evidence>
<keyword evidence="13 15" id="KW-0472">Membrane</keyword>
<dbReference type="Gene3D" id="3.30.565.10">
    <property type="entry name" value="Histidine kinase-like ATPase, C-terminal domain"/>
    <property type="match status" value="1"/>
</dbReference>
<dbReference type="GO" id="GO:0005524">
    <property type="term" value="F:ATP binding"/>
    <property type="evidence" value="ECO:0007669"/>
    <property type="project" value="UniProtKB-KW"/>
</dbReference>
<evidence type="ECO:0000256" key="7">
    <source>
        <dbReference type="ARBA" id="ARBA00022692"/>
    </source>
</evidence>
<organism evidence="20 21">
    <name type="scientific">Pseudodesulfovibrio methanolicus</name>
    <dbReference type="NCBI Taxonomy" id="3126690"/>
    <lineage>
        <taxon>Bacteria</taxon>
        <taxon>Pseudomonadati</taxon>
        <taxon>Thermodesulfobacteriota</taxon>
        <taxon>Desulfovibrionia</taxon>
        <taxon>Desulfovibrionales</taxon>
        <taxon>Desulfovibrionaceae</taxon>
    </lineage>
</organism>
<keyword evidence="7 15" id="KW-0812">Transmembrane</keyword>
<dbReference type="SUPFAM" id="SSF55785">
    <property type="entry name" value="PYP-like sensor domain (PAS domain)"/>
    <property type="match status" value="1"/>
</dbReference>
<keyword evidence="9" id="KW-0418">Kinase</keyword>
<dbReference type="InterPro" id="IPR036097">
    <property type="entry name" value="HisK_dim/P_sf"/>
</dbReference>
<dbReference type="InterPro" id="IPR029151">
    <property type="entry name" value="Sensor-like_sf"/>
</dbReference>
<evidence type="ECO:0000256" key="12">
    <source>
        <dbReference type="ARBA" id="ARBA00023012"/>
    </source>
</evidence>
<evidence type="ECO:0000259" key="17">
    <source>
        <dbReference type="PROSITE" id="PS50110"/>
    </source>
</evidence>
<dbReference type="SMART" id="SM00387">
    <property type="entry name" value="HATPase_c"/>
    <property type="match status" value="1"/>
</dbReference>
<dbReference type="SUPFAM" id="SSF158472">
    <property type="entry name" value="HAMP domain-like"/>
    <property type="match status" value="1"/>
</dbReference>
<dbReference type="Pfam" id="PF00072">
    <property type="entry name" value="Response_reg"/>
    <property type="match status" value="1"/>
</dbReference>
<evidence type="ECO:0000256" key="5">
    <source>
        <dbReference type="ARBA" id="ARBA00022553"/>
    </source>
</evidence>
<evidence type="ECO:0000256" key="2">
    <source>
        <dbReference type="ARBA" id="ARBA00004651"/>
    </source>
</evidence>
<dbReference type="InterPro" id="IPR005467">
    <property type="entry name" value="His_kinase_dom"/>
</dbReference>
<dbReference type="InterPro" id="IPR003594">
    <property type="entry name" value="HATPase_dom"/>
</dbReference>
<evidence type="ECO:0000256" key="13">
    <source>
        <dbReference type="ARBA" id="ARBA00023136"/>
    </source>
</evidence>
<reference evidence="20 21" key="1">
    <citation type="submission" date="2024-03" db="EMBL/GenBank/DDBJ databases">
        <title>Phenotype and Genome Characterization of a Sulfate-Reducing Bacterium Pseudodesulfovibrio sp. strain 5S69, isolated from Petroleum Reservoir in Tatarstan (Russia).</title>
        <authorList>
            <person name="Bidzhieva S.K."/>
            <person name="Kadnikov V."/>
            <person name="Tourova T.P."/>
            <person name="Samigullina S.R."/>
            <person name="Sokolova D.S."/>
            <person name="Poltaraus A.B."/>
            <person name="Avtukh A.N."/>
            <person name="Tereshina V.M."/>
            <person name="Mardanov A.V."/>
            <person name="Nazina T.N."/>
        </authorList>
    </citation>
    <scope>NUCLEOTIDE SEQUENCE [LARGE SCALE GENOMIC DNA]</scope>
    <source>
        <strain evidence="20 21">5S69</strain>
    </source>
</reference>
<feature type="modified residue" description="4-aspartylphosphate" evidence="14">
    <location>
        <position position="689"/>
    </location>
</feature>
<feature type="domain" description="Histidine kinase" evidence="16">
    <location>
        <begin position="379"/>
        <end position="610"/>
    </location>
</feature>
<proteinExistence type="predicted"/>
<dbReference type="InterPro" id="IPR011006">
    <property type="entry name" value="CheY-like_superfamily"/>
</dbReference>
<dbReference type="CDD" id="cd06225">
    <property type="entry name" value="HAMP"/>
    <property type="match status" value="1"/>
</dbReference>
<feature type="domain" description="Response regulatory" evidence="17">
    <location>
        <begin position="640"/>
        <end position="750"/>
    </location>
</feature>
<evidence type="ECO:0000256" key="3">
    <source>
        <dbReference type="ARBA" id="ARBA00012438"/>
    </source>
</evidence>
<evidence type="ECO:0000259" key="18">
    <source>
        <dbReference type="PROSITE" id="PS50112"/>
    </source>
</evidence>
<keyword evidence="21" id="KW-1185">Reference proteome</keyword>
<dbReference type="PANTHER" id="PTHR43047:SF72">
    <property type="entry name" value="OSMOSENSING HISTIDINE PROTEIN KINASE SLN1"/>
    <property type="match status" value="1"/>
</dbReference>
<evidence type="ECO:0000256" key="4">
    <source>
        <dbReference type="ARBA" id="ARBA00022475"/>
    </source>
</evidence>
<dbReference type="InterPro" id="IPR003661">
    <property type="entry name" value="HisK_dim/P_dom"/>
</dbReference>
<dbReference type="InterPro" id="IPR004358">
    <property type="entry name" value="Sig_transdc_His_kin-like_C"/>
</dbReference>
<keyword evidence="5 14" id="KW-0597">Phosphoprotein</keyword>
<protein>
    <recommendedName>
        <fullName evidence="3">histidine kinase</fullName>
        <ecNumber evidence="3">2.7.13.3</ecNumber>
    </recommendedName>
</protein>
<dbReference type="SUPFAM" id="SSF103190">
    <property type="entry name" value="Sensory domain-like"/>
    <property type="match status" value="1"/>
</dbReference>
<dbReference type="SUPFAM" id="SSF52172">
    <property type="entry name" value="CheY-like"/>
    <property type="match status" value="1"/>
</dbReference>
<dbReference type="RefSeq" id="WP_338669545.1">
    <property type="nucleotide sequence ID" value="NZ_CP146609.1"/>
</dbReference>
<feature type="domain" description="HAMP" evidence="19">
    <location>
        <begin position="187"/>
        <end position="239"/>
    </location>
</feature>
<dbReference type="InterPro" id="IPR013767">
    <property type="entry name" value="PAS_fold"/>
</dbReference>